<protein>
    <recommendedName>
        <fullName evidence="4">F-box domain-containing protein</fullName>
    </recommendedName>
</protein>
<name>A0A2J5I2B9_9EURO</name>
<organism evidence="2 3">
    <name type="scientific">Aspergillus taichungensis</name>
    <dbReference type="NCBI Taxonomy" id="482145"/>
    <lineage>
        <taxon>Eukaryota</taxon>
        <taxon>Fungi</taxon>
        <taxon>Dikarya</taxon>
        <taxon>Ascomycota</taxon>
        <taxon>Pezizomycotina</taxon>
        <taxon>Eurotiomycetes</taxon>
        <taxon>Eurotiomycetidae</taxon>
        <taxon>Eurotiales</taxon>
        <taxon>Aspergillaceae</taxon>
        <taxon>Aspergillus</taxon>
        <taxon>Aspergillus subgen. Circumdati</taxon>
    </lineage>
</organism>
<dbReference type="OrthoDB" id="5281164at2759"/>
<proteinExistence type="predicted"/>
<sequence>MSVLGLLKKDQILQPIHSELKMTGPTILYLPTEIHLLIARHLDSLSLLRLKITCRLFRTRTPSLDVPQMLQVEESVFGCQKGLYTCVDCMRLRPRAAFADNMIKKKKAKWASHAGRRFCVDCGTNPRTIRYSRGSHVVIEGRQHVVCLSCGAFREAAVEGGRNMSQCHRCRSLSRAIKQRAEEQRAREERARLQAERAMRRARRRQVWGSDSDYSDDIPPSPTWSELRMDLVSSLW</sequence>
<reference evidence="3" key="1">
    <citation type="submission" date="2017-12" db="EMBL/GenBank/DDBJ databases">
        <authorList>
            <consortium name="DOE Joint Genome Institute"/>
            <person name="Mondo S.J."/>
            <person name="Kjaerbolling I."/>
            <person name="Vesth T.C."/>
            <person name="Frisvad J.C."/>
            <person name="Nybo J.L."/>
            <person name="Theobald S."/>
            <person name="Kuo A."/>
            <person name="Bowyer P."/>
            <person name="Matsuda Y."/>
            <person name="Lyhne E.K."/>
            <person name="Kogle M.E."/>
            <person name="Clum A."/>
            <person name="Lipzen A."/>
            <person name="Salamov A."/>
            <person name="Ngan C.Y."/>
            <person name="Daum C."/>
            <person name="Chiniquy J."/>
            <person name="Barry K."/>
            <person name="LaButti K."/>
            <person name="Haridas S."/>
            <person name="Simmons B.A."/>
            <person name="Magnuson J.K."/>
            <person name="Mortensen U.H."/>
            <person name="Larsen T.O."/>
            <person name="Grigoriev I.V."/>
            <person name="Baker S.E."/>
            <person name="Andersen M.R."/>
            <person name="Nordberg H.P."/>
            <person name="Cantor M.N."/>
            <person name="Hua S.X."/>
        </authorList>
    </citation>
    <scope>NUCLEOTIDE SEQUENCE [LARGE SCALE GENOMIC DNA]</scope>
    <source>
        <strain evidence="3">IBT 19404</strain>
    </source>
</reference>
<keyword evidence="3" id="KW-1185">Reference proteome</keyword>
<evidence type="ECO:0000256" key="1">
    <source>
        <dbReference type="SAM" id="Coils"/>
    </source>
</evidence>
<evidence type="ECO:0000313" key="3">
    <source>
        <dbReference type="Proteomes" id="UP000235023"/>
    </source>
</evidence>
<evidence type="ECO:0008006" key="4">
    <source>
        <dbReference type="Google" id="ProtNLM"/>
    </source>
</evidence>
<dbReference type="AlphaFoldDB" id="A0A2J5I2B9"/>
<keyword evidence="1" id="KW-0175">Coiled coil</keyword>
<feature type="coiled-coil region" evidence="1">
    <location>
        <begin position="176"/>
        <end position="205"/>
    </location>
</feature>
<accession>A0A2J5I2B9</accession>
<evidence type="ECO:0000313" key="2">
    <source>
        <dbReference type="EMBL" id="PLN83960.1"/>
    </source>
</evidence>
<gene>
    <name evidence="2" type="ORF">BDW42DRAFT_57773</name>
</gene>
<dbReference type="Proteomes" id="UP000235023">
    <property type="component" value="Unassembled WGS sequence"/>
</dbReference>
<dbReference type="EMBL" id="KZ559515">
    <property type="protein sequence ID" value="PLN83960.1"/>
    <property type="molecule type" value="Genomic_DNA"/>
</dbReference>
<dbReference type="SUPFAM" id="SSF81383">
    <property type="entry name" value="F-box domain"/>
    <property type="match status" value="1"/>
</dbReference>
<dbReference type="InterPro" id="IPR036047">
    <property type="entry name" value="F-box-like_dom_sf"/>
</dbReference>